<dbReference type="InterPro" id="IPR001789">
    <property type="entry name" value="Sig_transdc_resp-reg_receiver"/>
</dbReference>
<dbReference type="PANTHER" id="PTHR44520:SF2">
    <property type="entry name" value="RESPONSE REGULATOR RCP1"/>
    <property type="match status" value="1"/>
</dbReference>
<dbReference type="Pfam" id="PF00072">
    <property type="entry name" value="Response_reg"/>
    <property type="match status" value="1"/>
</dbReference>
<dbReference type="SMART" id="SM00448">
    <property type="entry name" value="REC"/>
    <property type="match status" value="1"/>
</dbReference>
<evidence type="ECO:0000313" key="4">
    <source>
        <dbReference type="Proteomes" id="UP001500736"/>
    </source>
</evidence>
<name>A0ABN1JLK6_9FLAO</name>
<dbReference type="PROSITE" id="PS50110">
    <property type="entry name" value="RESPONSE_REGULATORY"/>
    <property type="match status" value="1"/>
</dbReference>
<comment type="caution">
    <text evidence="3">The sequence shown here is derived from an EMBL/GenBank/DDBJ whole genome shotgun (WGS) entry which is preliminary data.</text>
</comment>
<protein>
    <submittedName>
        <fullName evidence="3">Response regulator</fullName>
    </submittedName>
</protein>
<reference evidence="3 4" key="1">
    <citation type="journal article" date="2019" name="Int. J. Syst. Evol. Microbiol.">
        <title>The Global Catalogue of Microorganisms (GCM) 10K type strain sequencing project: providing services to taxonomists for standard genome sequencing and annotation.</title>
        <authorList>
            <consortium name="The Broad Institute Genomics Platform"/>
            <consortium name="The Broad Institute Genome Sequencing Center for Infectious Disease"/>
            <person name="Wu L."/>
            <person name="Ma J."/>
        </authorList>
    </citation>
    <scope>NUCLEOTIDE SEQUENCE [LARGE SCALE GENOMIC DNA]</scope>
    <source>
        <strain evidence="3 4">JCM 15976</strain>
    </source>
</reference>
<dbReference type="SUPFAM" id="SSF52172">
    <property type="entry name" value="CheY-like"/>
    <property type="match status" value="1"/>
</dbReference>
<evidence type="ECO:0000259" key="2">
    <source>
        <dbReference type="PROSITE" id="PS50110"/>
    </source>
</evidence>
<dbReference type="InterPro" id="IPR052893">
    <property type="entry name" value="TCS_response_regulator"/>
</dbReference>
<evidence type="ECO:0000313" key="3">
    <source>
        <dbReference type="EMBL" id="GAA0742337.1"/>
    </source>
</evidence>
<dbReference type="Gene3D" id="3.40.50.2300">
    <property type="match status" value="1"/>
</dbReference>
<organism evidence="3 4">
    <name type="scientific">Gaetbulibacter jejuensis</name>
    <dbReference type="NCBI Taxonomy" id="584607"/>
    <lineage>
        <taxon>Bacteria</taxon>
        <taxon>Pseudomonadati</taxon>
        <taxon>Bacteroidota</taxon>
        <taxon>Flavobacteriia</taxon>
        <taxon>Flavobacteriales</taxon>
        <taxon>Flavobacteriaceae</taxon>
        <taxon>Gaetbulibacter</taxon>
    </lineage>
</organism>
<dbReference type="PANTHER" id="PTHR44520">
    <property type="entry name" value="RESPONSE REGULATOR RCP1-RELATED"/>
    <property type="match status" value="1"/>
</dbReference>
<dbReference type="Proteomes" id="UP001500736">
    <property type="component" value="Unassembled WGS sequence"/>
</dbReference>
<dbReference type="InterPro" id="IPR011006">
    <property type="entry name" value="CheY-like_superfamily"/>
</dbReference>
<dbReference type="RefSeq" id="WP_343796994.1">
    <property type="nucleotide sequence ID" value="NZ_BAAAGF010000002.1"/>
</dbReference>
<evidence type="ECO:0000256" key="1">
    <source>
        <dbReference type="PROSITE-ProRule" id="PRU00169"/>
    </source>
</evidence>
<accession>A0ABN1JLK6</accession>
<gene>
    <name evidence="3" type="ORF">GCM10009431_14240</name>
</gene>
<keyword evidence="4" id="KW-1185">Reference proteome</keyword>
<feature type="modified residue" description="4-aspartylphosphate" evidence="1">
    <location>
        <position position="65"/>
    </location>
</feature>
<keyword evidence="1" id="KW-0597">Phosphoprotein</keyword>
<proteinExistence type="predicted"/>
<dbReference type="EMBL" id="BAAAGF010000002">
    <property type="protein sequence ID" value="GAA0742337.1"/>
    <property type="molecule type" value="Genomic_DNA"/>
</dbReference>
<feature type="domain" description="Response regulatory" evidence="2">
    <location>
        <begin position="6"/>
        <end position="133"/>
    </location>
</feature>
<sequence length="137" mass="15883">MKSINTLYIIDDDPIFVFTTKKMFDKEKICQNILVFSNGEDAINHLTPLMKANNEEELPELILLDLNMPIMDGWQFLDEFVKHKTKKKIIIFIVSSSIDPNDIQKANEYQNVSNYIIKPITREKIKHIASEITALVN</sequence>